<dbReference type="GeneID" id="94549972"/>
<keyword evidence="4" id="KW-1185">Reference proteome</keyword>
<evidence type="ECO:0000259" key="2">
    <source>
        <dbReference type="Pfam" id="PF23572"/>
    </source>
</evidence>
<gene>
    <name evidence="3" type="ORF">C7382_10277</name>
</gene>
<dbReference type="Pfam" id="PF23572">
    <property type="entry name" value="GH3_C"/>
    <property type="match status" value="1"/>
</dbReference>
<organism evidence="3 4">
    <name type="scientific">Porphyromonas loveana</name>
    <dbReference type="NCBI Taxonomy" id="1884669"/>
    <lineage>
        <taxon>Bacteria</taxon>
        <taxon>Pseudomonadati</taxon>
        <taxon>Bacteroidota</taxon>
        <taxon>Bacteroidia</taxon>
        <taxon>Bacteroidales</taxon>
        <taxon>Porphyromonadaceae</taxon>
        <taxon>Porphyromonas</taxon>
    </lineage>
</organism>
<accession>A0A2U1FPB0</accession>
<dbReference type="Pfam" id="PF03321">
    <property type="entry name" value="GH3"/>
    <property type="match status" value="1"/>
</dbReference>
<protein>
    <submittedName>
        <fullName evidence="3">GH3 auxin-responsive promoter</fullName>
    </submittedName>
</protein>
<dbReference type="RefSeq" id="WP_116678524.1">
    <property type="nucleotide sequence ID" value="NZ_QEKY01000002.1"/>
</dbReference>
<sequence length="511" mass="57614">MDYRTRIISTFTKSRLRAIDSFAHKAAEIQHRQLMRILSRAANTVVGDRYRFGNIDSLEAFARRVPIHDYESLQEEIELMLRGSKDVLCSGRCLWFAKSSGTTNSKSKFIPVPANHLHDCHYQGSRDTLWLYLRNRPDSRFFATKALVLGGSHSSVAMGGKDIKAGDLSAILVENMPWLGNSVRVPSKQTLLMSEWTEKMQAVIREVAHARVGSLSGVPSWVLVMIKELLAAQNCKTLSDLWPELEVFFHGGISFSPYKAQYEKLIPSSRMQYMETYNASEGFFAIQDDPQDSGLLLMLDYGVYYEFVPMDTFGSAHAEAVPLEGVDLGCNYAMLISTLGGLYRYVLGDTVRFTSLRPYKIVITGRTKHYINAFGEELMVDNADKALASACKRCGAQIVDYTAAPHFFPEEGKGRHDWLIEFAVEPTDPMEFARVLDAELQQLNSDYEAKRYADMTLLPLSLTVARRGLFHDWLAEQGKLGGQHKIPRLSNTPEIITSILEMNSRPYTQSQ</sequence>
<reference evidence="3 4" key="1">
    <citation type="submission" date="2018-04" db="EMBL/GenBank/DDBJ databases">
        <title>Genomic Encyclopedia of Type Strains, Phase IV (KMG-IV): sequencing the most valuable type-strain genomes for metagenomic binning, comparative biology and taxonomic classification.</title>
        <authorList>
            <person name="Goeker M."/>
        </authorList>
    </citation>
    <scope>NUCLEOTIDE SEQUENCE [LARGE SCALE GENOMIC DNA]</scope>
    <source>
        <strain evidence="3 4">DSM 28520</strain>
    </source>
</reference>
<dbReference type="Pfam" id="PF23571">
    <property type="entry name" value="GH3_M"/>
    <property type="match status" value="1"/>
</dbReference>
<dbReference type="InterPro" id="IPR055377">
    <property type="entry name" value="GH3_M"/>
</dbReference>
<dbReference type="PANTHER" id="PTHR31901">
    <property type="entry name" value="GH3 DOMAIN-CONTAINING PROTEIN"/>
    <property type="match status" value="1"/>
</dbReference>
<evidence type="ECO:0000259" key="1">
    <source>
        <dbReference type="Pfam" id="PF23571"/>
    </source>
</evidence>
<feature type="domain" description="GH3 C-terminal" evidence="2">
    <location>
        <begin position="382"/>
        <end position="493"/>
    </location>
</feature>
<dbReference type="PANTHER" id="PTHR31901:SF9">
    <property type="entry name" value="GH3 DOMAIN-CONTAINING PROTEIN"/>
    <property type="match status" value="1"/>
</dbReference>
<dbReference type="GO" id="GO:0016881">
    <property type="term" value="F:acid-amino acid ligase activity"/>
    <property type="evidence" value="ECO:0007669"/>
    <property type="project" value="TreeGrafter"/>
</dbReference>
<dbReference type="AlphaFoldDB" id="A0A2U1FPB0"/>
<dbReference type="Proteomes" id="UP000245462">
    <property type="component" value="Unassembled WGS sequence"/>
</dbReference>
<dbReference type="EMBL" id="QEKY01000002">
    <property type="protein sequence ID" value="PVZ14033.1"/>
    <property type="molecule type" value="Genomic_DNA"/>
</dbReference>
<name>A0A2U1FPB0_9PORP</name>
<dbReference type="GO" id="GO:0005737">
    <property type="term" value="C:cytoplasm"/>
    <property type="evidence" value="ECO:0007669"/>
    <property type="project" value="TreeGrafter"/>
</dbReference>
<dbReference type="InterPro" id="IPR055378">
    <property type="entry name" value="GH3_C"/>
</dbReference>
<feature type="domain" description="GH3 middle" evidence="1">
    <location>
        <begin position="297"/>
        <end position="366"/>
    </location>
</feature>
<dbReference type="InterPro" id="IPR004993">
    <property type="entry name" value="GH3"/>
</dbReference>
<proteinExistence type="predicted"/>
<dbReference type="OrthoDB" id="5678283at2"/>
<evidence type="ECO:0000313" key="4">
    <source>
        <dbReference type="Proteomes" id="UP000245462"/>
    </source>
</evidence>
<comment type="caution">
    <text evidence="3">The sequence shown here is derived from an EMBL/GenBank/DDBJ whole genome shotgun (WGS) entry which is preliminary data.</text>
</comment>
<evidence type="ECO:0000313" key="3">
    <source>
        <dbReference type="EMBL" id="PVZ14033.1"/>
    </source>
</evidence>